<reference evidence="4" key="2">
    <citation type="submission" date="2025-08" db="UniProtKB">
        <authorList>
            <consortium name="Ensembl"/>
        </authorList>
    </citation>
    <scope>IDENTIFICATION</scope>
</reference>
<dbReference type="InterPro" id="IPR003309">
    <property type="entry name" value="SCAN_dom"/>
</dbReference>
<dbReference type="InterPro" id="IPR038269">
    <property type="entry name" value="SCAN_sf"/>
</dbReference>
<evidence type="ECO:0000256" key="2">
    <source>
        <dbReference type="SAM" id="MobiDB-lite"/>
    </source>
</evidence>
<organism evidence="4 5">
    <name type="scientific">Gopherus agassizii</name>
    <name type="common">Agassiz's desert tortoise</name>
    <dbReference type="NCBI Taxonomy" id="38772"/>
    <lineage>
        <taxon>Eukaryota</taxon>
        <taxon>Metazoa</taxon>
        <taxon>Chordata</taxon>
        <taxon>Craniata</taxon>
        <taxon>Vertebrata</taxon>
        <taxon>Euteleostomi</taxon>
        <taxon>Archelosauria</taxon>
        <taxon>Testudinata</taxon>
        <taxon>Testudines</taxon>
        <taxon>Cryptodira</taxon>
        <taxon>Durocryptodira</taxon>
        <taxon>Testudinoidea</taxon>
        <taxon>Testudinidae</taxon>
        <taxon>Gopherus</taxon>
    </lineage>
</organism>
<dbReference type="InterPro" id="IPR050916">
    <property type="entry name" value="SCAN-C2H2_zinc_finger"/>
</dbReference>
<dbReference type="PANTHER" id="PTHR45935">
    <property type="entry name" value="PROTEIN ZBED8-RELATED"/>
    <property type="match status" value="1"/>
</dbReference>
<dbReference type="SMART" id="SM00431">
    <property type="entry name" value="SCAN"/>
    <property type="match status" value="1"/>
</dbReference>
<accession>A0A452H354</accession>
<evidence type="ECO:0000259" key="3">
    <source>
        <dbReference type="PROSITE" id="PS50804"/>
    </source>
</evidence>
<dbReference type="CDD" id="cd07936">
    <property type="entry name" value="SCAN"/>
    <property type="match status" value="1"/>
</dbReference>
<dbReference type="Ensembl" id="ENSGAGT00000010291.1">
    <property type="protein sequence ID" value="ENSGAGP00000008958.1"/>
    <property type="gene ID" value="ENSGAGG00000007080.1"/>
</dbReference>
<keyword evidence="1" id="KW-0539">Nucleus</keyword>
<feature type="region of interest" description="Disordered" evidence="2">
    <location>
        <begin position="127"/>
        <end position="146"/>
    </location>
</feature>
<reference evidence="4" key="3">
    <citation type="submission" date="2025-09" db="UniProtKB">
        <authorList>
            <consortium name="Ensembl"/>
        </authorList>
    </citation>
    <scope>IDENTIFICATION</scope>
</reference>
<dbReference type="STRING" id="38772.ENSGAGP00000008958"/>
<sequence length="313" mass="35145">VWPLQQPGCLSAEAAQDYNQVKAAILDALDMSPETFHQRFRSLAYPAGARTQTVAQELREACKWWLQPETRTPEELTEQIVLEQFLHILPPRRRAWVLRHRPTTVATAITLMENFLAAETPVGPTTRVTTSGAVCPNLERREPPPRANSRVFYQVSEPRPRPAEAAGRQAPAPPPVQYSEWPWTWWAHSPKALQGSSIYWSWSIMLPGSPRPYPSEISQPVASQASSSVWTRAPTLPLGYCSRCVRSWESSSCARWSTILRLRGWSNDLIGLLRACSVSPLQMTSTAGTSCCHFCSWWFGRFHSHPPSSPPSS</sequence>
<dbReference type="AlphaFoldDB" id="A0A452H354"/>
<evidence type="ECO:0000313" key="5">
    <source>
        <dbReference type="Proteomes" id="UP000291020"/>
    </source>
</evidence>
<dbReference type="Proteomes" id="UP000291020">
    <property type="component" value="Unassembled WGS sequence"/>
</dbReference>
<evidence type="ECO:0000313" key="4">
    <source>
        <dbReference type="Ensembl" id="ENSGAGP00000008958.1"/>
    </source>
</evidence>
<protein>
    <recommendedName>
        <fullName evidence="3">SCAN box domain-containing protein</fullName>
    </recommendedName>
</protein>
<dbReference type="Pfam" id="PF02023">
    <property type="entry name" value="SCAN"/>
    <property type="match status" value="1"/>
</dbReference>
<dbReference type="SUPFAM" id="SSF47353">
    <property type="entry name" value="Retrovirus capsid dimerization domain-like"/>
    <property type="match status" value="1"/>
</dbReference>
<keyword evidence="5" id="KW-1185">Reference proteome</keyword>
<feature type="domain" description="SCAN box" evidence="3">
    <location>
        <begin position="37"/>
        <end position="115"/>
    </location>
</feature>
<evidence type="ECO:0000256" key="1">
    <source>
        <dbReference type="ARBA" id="ARBA00023242"/>
    </source>
</evidence>
<dbReference type="Gene3D" id="1.10.4020.10">
    <property type="entry name" value="DNA breaking-rejoining enzymes"/>
    <property type="match status" value="1"/>
</dbReference>
<name>A0A452H354_9SAUR</name>
<dbReference type="PANTHER" id="PTHR45935:SF15">
    <property type="entry name" value="SCAN BOX DOMAIN-CONTAINING PROTEIN"/>
    <property type="match status" value="1"/>
</dbReference>
<dbReference type="PROSITE" id="PS50804">
    <property type="entry name" value="SCAN_BOX"/>
    <property type="match status" value="1"/>
</dbReference>
<reference evidence="5" key="1">
    <citation type="journal article" date="2017" name="PLoS ONE">
        <title>The Agassiz's desert tortoise genome provides a resource for the conservation of a threatened species.</title>
        <authorList>
            <person name="Tollis M."/>
            <person name="DeNardo D.F."/>
            <person name="Cornelius J.A."/>
            <person name="Dolby G.A."/>
            <person name="Edwards T."/>
            <person name="Henen B.T."/>
            <person name="Karl A.E."/>
            <person name="Murphy R.W."/>
            <person name="Kusumi K."/>
        </authorList>
    </citation>
    <scope>NUCLEOTIDE SEQUENCE [LARGE SCALE GENOMIC DNA]</scope>
</reference>
<proteinExistence type="predicted"/>